<reference evidence="3" key="1">
    <citation type="journal article" date="2010" name="Genome Res.">
        <title>Population genomic sequencing of Coccidioides fungi reveals recent hybridization and transposon control.</title>
        <authorList>
            <person name="Neafsey D.E."/>
            <person name="Barker B.M."/>
            <person name="Sharpton T.J."/>
            <person name="Stajich J.E."/>
            <person name="Park D.J."/>
            <person name="Whiston E."/>
            <person name="Hung C.-Y."/>
            <person name="McMahan C."/>
            <person name="White J."/>
            <person name="Sykes S."/>
            <person name="Heiman D."/>
            <person name="Young S."/>
            <person name="Zeng Q."/>
            <person name="Abouelleil A."/>
            <person name="Aftuck L."/>
            <person name="Bessette D."/>
            <person name="Brown A."/>
            <person name="FitzGerald M."/>
            <person name="Lui A."/>
            <person name="Macdonald J.P."/>
            <person name="Priest M."/>
            <person name="Orbach M.J."/>
            <person name="Galgiani J.N."/>
            <person name="Kirkland T.N."/>
            <person name="Cole G.T."/>
            <person name="Birren B.W."/>
            <person name="Henn M.R."/>
            <person name="Taylor J.W."/>
            <person name="Rounsley S.D."/>
        </authorList>
    </citation>
    <scope>NUCLEOTIDE SEQUENCE [LARGE SCALE GENOMIC DNA]</scope>
    <source>
        <strain evidence="3">RMSCC 757 / Silveira</strain>
    </source>
</reference>
<organism evidence="3">
    <name type="scientific">Coccidioides posadasii (strain RMSCC 757 / Silveira)</name>
    <name type="common">Valley fever fungus</name>
    <dbReference type="NCBI Taxonomy" id="443226"/>
    <lineage>
        <taxon>Eukaryota</taxon>
        <taxon>Fungi</taxon>
        <taxon>Dikarya</taxon>
        <taxon>Ascomycota</taxon>
        <taxon>Pezizomycotina</taxon>
        <taxon>Eurotiomycetes</taxon>
        <taxon>Eurotiomycetidae</taxon>
        <taxon>Onygenales</taxon>
        <taxon>Onygenaceae</taxon>
        <taxon>Coccidioides</taxon>
    </lineage>
</organism>
<dbReference type="HOGENOM" id="CLU_2941564_0_0_1"/>
<evidence type="ECO:0000313" key="3">
    <source>
        <dbReference type="Proteomes" id="UP000002497"/>
    </source>
</evidence>
<sequence>MKRRRFGGGLLVVHAGGGGRRNGKQQHTCPSRKSSESQRSLWDHARTGKGGLGDWVAGTS</sequence>
<feature type="region of interest" description="Disordered" evidence="1">
    <location>
        <begin position="1"/>
        <end position="60"/>
    </location>
</feature>
<dbReference type="Proteomes" id="UP000002497">
    <property type="component" value="Unassembled WGS sequence"/>
</dbReference>
<feature type="compositionally biased region" description="Basic and acidic residues" evidence="1">
    <location>
        <begin position="33"/>
        <end position="46"/>
    </location>
</feature>
<evidence type="ECO:0000256" key="1">
    <source>
        <dbReference type="SAM" id="MobiDB-lite"/>
    </source>
</evidence>
<name>E9CV92_COCPS</name>
<dbReference type="VEuPathDB" id="FungiDB:CPSG_01387"/>
<evidence type="ECO:0000313" key="2">
    <source>
        <dbReference type="EMBL" id="EFW21230.1"/>
    </source>
</evidence>
<dbReference type="EMBL" id="GL636487">
    <property type="protein sequence ID" value="EFW21230.1"/>
    <property type="molecule type" value="Genomic_DNA"/>
</dbReference>
<gene>
    <name evidence="2" type="ORF">CPSG_01387</name>
</gene>
<protein>
    <submittedName>
        <fullName evidence="2">Predicted protein</fullName>
    </submittedName>
</protein>
<keyword evidence="3" id="KW-1185">Reference proteome</keyword>
<reference evidence="3" key="2">
    <citation type="submission" date="2010-03" db="EMBL/GenBank/DDBJ databases">
        <title>The genome sequence of Coccidioides posadasii strain Silveira.</title>
        <authorList>
            <consortium name="The Broad Institute Genome Sequencing Center for Infectious Disease"/>
            <person name="Neafsey D."/>
            <person name="Orbach M."/>
            <person name="Henn M.R."/>
            <person name="Cole G.T."/>
            <person name="Galgiani J."/>
            <person name="Gardner M.J."/>
            <person name="Kirkland T.N."/>
            <person name="Taylor J.W."/>
            <person name="Young S.K."/>
            <person name="Zeng Q."/>
            <person name="Koehrsen M."/>
            <person name="Alvarado L."/>
            <person name="Berlin A."/>
            <person name="Borenstein D."/>
            <person name="Chapman S.B."/>
            <person name="Chen Z."/>
            <person name="Engels R."/>
            <person name="Freedman E."/>
            <person name="Gellesch M."/>
            <person name="Goldberg J."/>
            <person name="Griggs A."/>
            <person name="Gujja S."/>
            <person name="Heilman E."/>
            <person name="Heiman D."/>
            <person name="Howarth C."/>
            <person name="Jen D."/>
            <person name="Larson L."/>
            <person name="Mehta T."/>
            <person name="Neiman D."/>
            <person name="Park D."/>
            <person name="Pearson M."/>
            <person name="Richards J."/>
            <person name="Roberts A."/>
            <person name="Saif S."/>
            <person name="Shea T."/>
            <person name="Shenoy N."/>
            <person name="Sisk P."/>
            <person name="Stolte C."/>
            <person name="Sykes S."/>
            <person name="Walk T."/>
            <person name="White J."/>
            <person name="Yandava C."/>
            <person name="Haas B."/>
            <person name="Nusbaum C."/>
            <person name="Birren B."/>
        </authorList>
    </citation>
    <scope>NUCLEOTIDE SEQUENCE [LARGE SCALE GENOMIC DNA]</scope>
    <source>
        <strain evidence="3">RMSCC 757 / Silveira</strain>
    </source>
</reference>
<feature type="compositionally biased region" description="Gly residues" evidence="1">
    <location>
        <begin position="7"/>
        <end position="20"/>
    </location>
</feature>
<proteinExistence type="predicted"/>
<accession>E9CV92</accession>
<dbReference type="AlphaFoldDB" id="E9CV92"/>